<keyword evidence="2" id="KW-1185">Reference proteome</keyword>
<dbReference type="EMBL" id="BSVA01000001">
    <property type="protein sequence ID" value="GMA92704.1"/>
    <property type="molecule type" value="Genomic_DNA"/>
</dbReference>
<organism evidence="1 2">
    <name type="scientific">Homoserinibacter gongjuensis</name>
    <dbReference type="NCBI Taxonomy" id="1162968"/>
    <lineage>
        <taxon>Bacteria</taxon>
        <taxon>Bacillati</taxon>
        <taxon>Actinomycetota</taxon>
        <taxon>Actinomycetes</taxon>
        <taxon>Micrococcales</taxon>
        <taxon>Microbacteriaceae</taxon>
        <taxon>Homoserinibacter</taxon>
    </lineage>
</organism>
<proteinExistence type="predicted"/>
<sequence length="110" mass="11908">MPQQEIVDAILANARTAHERGDTLLQLTIESGRLTGAQSSWGSSENLTMSDPEVGWLLGHVEAIGWRLEHASHVFVETGSSSSARLLSTGEGTVTRGEILGYYVLRRTAD</sequence>
<dbReference type="RefSeq" id="WP_284301490.1">
    <property type="nucleotide sequence ID" value="NZ_BSVA01000001.1"/>
</dbReference>
<accession>A0ABQ6K012</accession>
<evidence type="ECO:0000313" key="2">
    <source>
        <dbReference type="Proteomes" id="UP001157069"/>
    </source>
</evidence>
<evidence type="ECO:0000313" key="1">
    <source>
        <dbReference type="EMBL" id="GMA92704.1"/>
    </source>
</evidence>
<gene>
    <name evidence="1" type="ORF">GCM10025869_32330</name>
</gene>
<dbReference type="Proteomes" id="UP001157069">
    <property type="component" value="Unassembled WGS sequence"/>
</dbReference>
<comment type="caution">
    <text evidence="1">The sequence shown here is derived from an EMBL/GenBank/DDBJ whole genome shotgun (WGS) entry which is preliminary data.</text>
</comment>
<protein>
    <submittedName>
        <fullName evidence="1">Uncharacterized protein</fullName>
    </submittedName>
</protein>
<name>A0ABQ6K012_9MICO</name>
<reference evidence="2" key="1">
    <citation type="journal article" date="2019" name="Int. J. Syst. Evol. Microbiol.">
        <title>The Global Catalogue of Microorganisms (GCM) 10K type strain sequencing project: providing services to taxonomists for standard genome sequencing and annotation.</title>
        <authorList>
            <consortium name="The Broad Institute Genomics Platform"/>
            <consortium name="The Broad Institute Genome Sequencing Center for Infectious Disease"/>
            <person name="Wu L."/>
            <person name="Ma J."/>
        </authorList>
    </citation>
    <scope>NUCLEOTIDE SEQUENCE [LARGE SCALE GENOMIC DNA]</scope>
    <source>
        <strain evidence="2">NBRC 108755</strain>
    </source>
</reference>